<dbReference type="PROSITE" id="PS50157">
    <property type="entry name" value="ZINC_FINGER_C2H2_2"/>
    <property type="match status" value="1"/>
</dbReference>
<dbReference type="InterPro" id="IPR013087">
    <property type="entry name" value="Znf_C2H2_type"/>
</dbReference>
<dbReference type="OrthoDB" id="427030at2759"/>
<evidence type="ECO:0000313" key="4">
    <source>
        <dbReference type="Proteomes" id="UP000292052"/>
    </source>
</evidence>
<evidence type="ECO:0000256" key="1">
    <source>
        <dbReference type="PROSITE-ProRule" id="PRU00042"/>
    </source>
</evidence>
<dbReference type="Gene3D" id="3.30.160.60">
    <property type="entry name" value="Classic Zinc Finger"/>
    <property type="match status" value="1"/>
</dbReference>
<keyword evidence="4" id="KW-1185">Reference proteome</keyword>
<comment type="caution">
    <text evidence="3">The sequence shown here is derived from an EMBL/GenBank/DDBJ whole genome shotgun (WGS) entry which is preliminary data.</text>
</comment>
<dbReference type="AlphaFoldDB" id="A0A482VME6"/>
<dbReference type="Proteomes" id="UP000292052">
    <property type="component" value="Unassembled WGS sequence"/>
</dbReference>
<gene>
    <name evidence="3" type="ORF">BDFB_005372</name>
</gene>
<feature type="domain" description="C2H2-type" evidence="2">
    <location>
        <begin position="52"/>
        <end position="79"/>
    </location>
</feature>
<protein>
    <submittedName>
        <fullName evidence="3">Zf-C2H2 domain containing protein</fullName>
    </submittedName>
</protein>
<dbReference type="GO" id="GO:0008270">
    <property type="term" value="F:zinc ion binding"/>
    <property type="evidence" value="ECO:0007669"/>
    <property type="project" value="UniProtKB-KW"/>
</dbReference>
<dbReference type="PROSITE" id="PS00028">
    <property type="entry name" value="ZINC_FINGER_C2H2_1"/>
    <property type="match status" value="1"/>
</dbReference>
<evidence type="ECO:0000259" key="2">
    <source>
        <dbReference type="PROSITE" id="PS50157"/>
    </source>
</evidence>
<sequence>MLTVNKTRNGQLDQYAGNMQDLRSASLPDVIQQQQSGLKQTKNGLGGELRLFKCLTCGKDFKQKSTLLQHERIHTDSRPYGAALTHDHDGVSSELQAKNVTGVMCKKSV</sequence>
<dbReference type="FunFam" id="3.30.160.60:FF:001955">
    <property type="entry name" value="Jim, isoform G"/>
    <property type="match status" value="1"/>
</dbReference>
<reference evidence="3 4" key="1">
    <citation type="submission" date="2017-03" db="EMBL/GenBank/DDBJ databases">
        <title>Genome of the blue death feigning beetle - Asbolus verrucosus.</title>
        <authorList>
            <person name="Rider S.D."/>
        </authorList>
    </citation>
    <scope>NUCLEOTIDE SEQUENCE [LARGE SCALE GENOMIC DNA]</scope>
    <source>
        <strain evidence="3">Butters</strain>
        <tissue evidence="3">Head and leg muscle</tissue>
    </source>
</reference>
<keyword evidence="1" id="KW-0862">Zinc</keyword>
<proteinExistence type="predicted"/>
<dbReference type="EMBL" id="QDEB01084019">
    <property type="protein sequence ID" value="RZC33985.1"/>
    <property type="molecule type" value="Genomic_DNA"/>
</dbReference>
<keyword evidence="1" id="KW-0479">Metal-binding</keyword>
<name>A0A482VME6_ASBVE</name>
<organism evidence="3 4">
    <name type="scientific">Asbolus verrucosus</name>
    <name type="common">Desert ironclad beetle</name>
    <dbReference type="NCBI Taxonomy" id="1661398"/>
    <lineage>
        <taxon>Eukaryota</taxon>
        <taxon>Metazoa</taxon>
        <taxon>Ecdysozoa</taxon>
        <taxon>Arthropoda</taxon>
        <taxon>Hexapoda</taxon>
        <taxon>Insecta</taxon>
        <taxon>Pterygota</taxon>
        <taxon>Neoptera</taxon>
        <taxon>Endopterygota</taxon>
        <taxon>Coleoptera</taxon>
        <taxon>Polyphaga</taxon>
        <taxon>Cucujiformia</taxon>
        <taxon>Tenebrionidae</taxon>
        <taxon>Pimeliinae</taxon>
        <taxon>Asbolus</taxon>
    </lineage>
</organism>
<keyword evidence="1" id="KW-0863">Zinc-finger</keyword>
<dbReference type="SMART" id="SM00355">
    <property type="entry name" value="ZnF_C2H2"/>
    <property type="match status" value="1"/>
</dbReference>
<dbReference type="SUPFAM" id="SSF57667">
    <property type="entry name" value="beta-beta-alpha zinc fingers"/>
    <property type="match status" value="1"/>
</dbReference>
<dbReference type="Pfam" id="PF00096">
    <property type="entry name" value="zf-C2H2"/>
    <property type="match status" value="1"/>
</dbReference>
<dbReference type="InterPro" id="IPR036236">
    <property type="entry name" value="Znf_C2H2_sf"/>
</dbReference>
<evidence type="ECO:0000313" key="3">
    <source>
        <dbReference type="EMBL" id="RZC33985.1"/>
    </source>
</evidence>
<accession>A0A482VME6</accession>